<dbReference type="Proteomes" id="UP000461409">
    <property type="component" value="Unassembled WGS sequence"/>
</dbReference>
<reference evidence="3 4" key="2">
    <citation type="submission" date="2020-02" db="EMBL/GenBank/DDBJ databases">
        <title>Erythrobacter dongmakensis sp. nov., isolated from a tidal mudflat.</title>
        <authorList>
            <person name="Kim I.S."/>
        </authorList>
    </citation>
    <scope>NUCLEOTIDE SEQUENCE [LARGE SCALE GENOMIC DNA]</scope>
    <source>
        <strain evidence="3 4">GH3-10</strain>
    </source>
</reference>
<evidence type="ECO:0000313" key="3">
    <source>
        <dbReference type="EMBL" id="MWV29123.1"/>
    </source>
</evidence>
<dbReference type="EMBL" id="WUBR01000003">
    <property type="protein sequence ID" value="MWV29123.1"/>
    <property type="molecule type" value="Genomic_DNA"/>
</dbReference>
<feature type="chain" id="PRO_5032674646" description="Peptidase inhibitor I78" evidence="2">
    <location>
        <begin position="20"/>
        <end position="103"/>
    </location>
</feature>
<dbReference type="Gene3D" id="3.30.10.10">
    <property type="entry name" value="Trypsin Inhibitor V, subunit A"/>
    <property type="match status" value="1"/>
</dbReference>
<comment type="caution">
    <text evidence="3">The sequence shown here is derived from an EMBL/GenBank/DDBJ whole genome shotgun (WGS) entry which is preliminary data.</text>
</comment>
<reference evidence="3 4" key="1">
    <citation type="submission" date="2019-12" db="EMBL/GenBank/DDBJ databases">
        <authorList>
            <person name="Lee S.D."/>
        </authorList>
    </citation>
    <scope>NUCLEOTIDE SEQUENCE [LARGE SCALE GENOMIC DNA]</scope>
    <source>
        <strain evidence="3 4">GH3-10</strain>
    </source>
</reference>
<feature type="region of interest" description="Disordered" evidence="1">
    <location>
        <begin position="19"/>
        <end position="39"/>
    </location>
</feature>
<keyword evidence="2" id="KW-0732">Signal</keyword>
<proteinExistence type="predicted"/>
<keyword evidence="4" id="KW-1185">Reference proteome</keyword>
<gene>
    <name evidence="3" type="ORF">GRF63_14550</name>
</gene>
<dbReference type="AlphaFoldDB" id="A0A844XHB9"/>
<dbReference type="PROSITE" id="PS51257">
    <property type="entry name" value="PROKAR_LIPOPROTEIN"/>
    <property type="match status" value="1"/>
</dbReference>
<evidence type="ECO:0008006" key="5">
    <source>
        <dbReference type="Google" id="ProtNLM"/>
    </source>
</evidence>
<evidence type="ECO:0000256" key="2">
    <source>
        <dbReference type="SAM" id="SignalP"/>
    </source>
</evidence>
<feature type="signal peptide" evidence="2">
    <location>
        <begin position="1"/>
        <end position="19"/>
    </location>
</feature>
<sequence>MRNIILCLSPLVLAACATATPPPFDEDGNPRARESAGQCDADAVQGHLGQRASAEVGASLLSQSGVRSLRWVPPRTAVTMDFRPDRLTVSYDDDMIIERITCG</sequence>
<dbReference type="InterPro" id="IPR021719">
    <property type="entry name" value="Prot_inh_I78"/>
</dbReference>
<organism evidence="3 4">
    <name type="scientific">Aurantiacibacter rhizosphaerae</name>
    <dbReference type="NCBI Taxonomy" id="2691582"/>
    <lineage>
        <taxon>Bacteria</taxon>
        <taxon>Pseudomonadati</taxon>
        <taxon>Pseudomonadota</taxon>
        <taxon>Alphaproteobacteria</taxon>
        <taxon>Sphingomonadales</taxon>
        <taxon>Erythrobacteraceae</taxon>
        <taxon>Aurantiacibacter</taxon>
    </lineage>
</organism>
<evidence type="ECO:0000256" key="1">
    <source>
        <dbReference type="SAM" id="MobiDB-lite"/>
    </source>
</evidence>
<name>A0A844XHB9_9SPHN</name>
<protein>
    <recommendedName>
        <fullName evidence="5">Peptidase inhibitor I78</fullName>
    </recommendedName>
</protein>
<evidence type="ECO:0000313" key="4">
    <source>
        <dbReference type="Proteomes" id="UP000461409"/>
    </source>
</evidence>
<accession>A0A844XHB9</accession>
<dbReference type="Pfam" id="PF11720">
    <property type="entry name" value="Inhibitor_I78"/>
    <property type="match status" value="1"/>
</dbReference>